<dbReference type="Proteomes" id="UP000559010">
    <property type="component" value="Unassembled WGS sequence"/>
</dbReference>
<dbReference type="InterPro" id="IPR036737">
    <property type="entry name" value="OmpA-like_sf"/>
</dbReference>
<dbReference type="CDD" id="cd07185">
    <property type="entry name" value="OmpA_C-like"/>
    <property type="match status" value="1"/>
</dbReference>
<protein>
    <submittedName>
        <fullName evidence="4">OmpA family protein</fullName>
    </submittedName>
</protein>
<accession>A0A848J1F6</accession>
<dbReference type="AlphaFoldDB" id="A0A848J1F6"/>
<proteinExistence type="predicted"/>
<dbReference type="SUPFAM" id="SSF82171">
    <property type="entry name" value="DPP6 N-terminal domain-like"/>
    <property type="match status" value="1"/>
</dbReference>
<dbReference type="SUPFAM" id="SSF103088">
    <property type="entry name" value="OmpA-like"/>
    <property type="match status" value="1"/>
</dbReference>
<name>A0A848J1F6_9BACT</name>
<dbReference type="EMBL" id="JABBNU010000014">
    <property type="protein sequence ID" value="NMM50643.1"/>
    <property type="molecule type" value="Genomic_DNA"/>
</dbReference>
<dbReference type="RefSeq" id="WP_169685001.1">
    <property type="nucleotide sequence ID" value="NZ_JABBNU010000014.1"/>
</dbReference>
<feature type="signal peptide" evidence="2">
    <location>
        <begin position="1"/>
        <end position="20"/>
    </location>
</feature>
<keyword evidence="2" id="KW-0732">Signal</keyword>
<evidence type="ECO:0000313" key="4">
    <source>
        <dbReference type="EMBL" id="NMM50643.1"/>
    </source>
</evidence>
<gene>
    <name evidence="4" type="ORF">HH304_19695</name>
</gene>
<evidence type="ECO:0000313" key="5">
    <source>
        <dbReference type="Proteomes" id="UP000559010"/>
    </source>
</evidence>
<feature type="domain" description="OmpA-like" evidence="3">
    <location>
        <begin position="556"/>
        <end position="670"/>
    </location>
</feature>
<dbReference type="InterPro" id="IPR006665">
    <property type="entry name" value="OmpA-like"/>
</dbReference>
<dbReference type="Pfam" id="PF07676">
    <property type="entry name" value="PD40"/>
    <property type="match status" value="1"/>
</dbReference>
<dbReference type="GO" id="GO:0016020">
    <property type="term" value="C:membrane"/>
    <property type="evidence" value="ECO:0007669"/>
    <property type="project" value="UniProtKB-UniRule"/>
</dbReference>
<dbReference type="PANTHER" id="PTHR30329">
    <property type="entry name" value="STATOR ELEMENT OF FLAGELLAR MOTOR COMPLEX"/>
    <property type="match status" value="1"/>
</dbReference>
<evidence type="ECO:0000259" key="3">
    <source>
        <dbReference type="PROSITE" id="PS51123"/>
    </source>
</evidence>
<sequence>MNKQLFFILFILFTCISIDAQNIQWATSVLSSTHISDNTEHDKSQILGKPNAIQGAPSSGTIELTDFNTVGSVELSFYSPHQVQTVVIIENYLPGRVTKVVLKDIKGKKMEVYRSEPEVLVPKVNWLFIKVPLTDTKIESLTLHFSSHNTTEMPQIDAVGISRTADIPLLRREILSLNLPSAGNNPDLKIRTGREHLGSIVNDEAAEYYPIVTADGSTLFFNRKNFYLNKKRKQDKGDNYISNALADQFTKDRNFGDLNTKGFDRILSIGSDGGTFLISGTTPNSERGMLVTNRRNDGWTTPIPMSISGLEFDGLFMDAALSPSGNQLILSFIPEGGGDKNLYVSFKKSDFSWSAPILLKGVNSEHDDFAPFLASDGKTLYFSSKGFSPIGGSDIYVSRRLDDTYRNWSEPENLGTAVNTAGNEEYFTVTAKGDYGYFTSDMNSYKRKNDIFRILLNANYKPEPVVLMTGRIFDNDSEGPIDASLILSDMESGAETDRYKNTLSNGHYQFILPVGKYYDFTAEAEGYLASNENLDLRNINYFREIRHNLRLYPKEVGEVIPFNNIFFEEATANILPISKAEINRLIKMMRDNPTLVIELGGHTDNRGSFENKLQLSEQRVIAVKNVLVKAGISSERITTVGYGDKKPIAPNDSEENMAKNRRVEVKILAI</sequence>
<dbReference type="PROSITE" id="PS51123">
    <property type="entry name" value="OMPA_2"/>
    <property type="match status" value="1"/>
</dbReference>
<evidence type="ECO:0000256" key="2">
    <source>
        <dbReference type="SAM" id="SignalP"/>
    </source>
</evidence>
<comment type="caution">
    <text evidence="4">The sequence shown here is derived from an EMBL/GenBank/DDBJ whole genome shotgun (WGS) entry which is preliminary data.</text>
</comment>
<dbReference type="InterPro" id="IPR050330">
    <property type="entry name" value="Bact_OuterMem_StrucFunc"/>
</dbReference>
<keyword evidence="1" id="KW-0472">Membrane</keyword>
<dbReference type="InterPro" id="IPR011659">
    <property type="entry name" value="WD40"/>
</dbReference>
<feature type="chain" id="PRO_5032762162" evidence="2">
    <location>
        <begin position="21"/>
        <end position="670"/>
    </location>
</feature>
<dbReference type="Pfam" id="PF00691">
    <property type="entry name" value="OmpA"/>
    <property type="match status" value="1"/>
</dbReference>
<keyword evidence="5" id="KW-1185">Reference proteome</keyword>
<dbReference type="PANTHER" id="PTHR30329:SF21">
    <property type="entry name" value="LIPOPROTEIN YIAD-RELATED"/>
    <property type="match status" value="1"/>
</dbReference>
<organism evidence="4 5">
    <name type="scientific">Marinigracilibium pacificum</name>
    <dbReference type="NCBI Taxonomy" id="2729599"/>
    <lineage>
        <taxon>Bacteria</taxon>
        <taxon>Pseudomonadati</taxon>
        <taxon>Bacteroidota</taxon>
        <taxon>Cytophagia</taxon>
        <taxon>Cytophagales</taxon>
        <taxon>Flammeovirgaceae</taxon>
        <taxon>Marinigracilibium</taxon>
    </lineage>
</organism>
<reference evidence="4 5" key="1">
    <citation type="submission" date="2020-04" db="EMBL/GenBank/DDBJ databases">
        <title>Flammeovirgaceae bacterium KN852 isolated from deep sea.</title>
        <authorList>
            <person name="Zhang D.-C."/>
        </authorList>
    </citation>
    <scope>NUCLEOTIDE SEQUENCE [LARGE SCALE GENOMIC DNA]</scope>
    <source>
        <strain evidence="4 5">KN852</strain>
    </source>
</reference>
<dbReference type="Gene3D" id="3.30.1330.60">
    <property type="entry name" value="OmpA-like domain"/>
    <property type="match status" value="1"/>
</dbReference>
<evidence type="ECO:0000256" key="1">
    <source>
        <dbReference type="PROSITE-ProRule" id="PRU00473"/>
    </source>
</evidence>